<dbReference type="EMBL" id="FXTB01000007">
    <property type="protein sequence ID" value="SMO78331.1"/>
    <property type="molecule type" value="Genomic_DNA"/>
</dbReference>
<dbReference type="GO" id="GO:0015628">
    <property type="term" value="P:protein secretion by the type II secretion system"/>
    <property type="evidence" value="ECO:0007669"/>
    <property type="project" value="TreeGrafter"/>
</dbReference>
<dbReference type="OrthoDB" id="981124at2"/>
<dbReference type="InterPro" id="IPR010994">
    <property type="entry name" value="RuvA_2-like"/>
</dbReference>
<gene>
    <name evidence="2" type="ORF">SAMN06265379_107151</name>
</gene>
<dbReference type="PANTHER" id="PTHR21180:SF32">
    <property type="entry name" value="ENDONUCLEASE_EXONUCLEASE_PHOSPHATASE FAMILY DOMAIN-CONTAINING PROTEIN 1"/>
    <property type="match status" value="1"/>
</dbReference>
<dbReference type="SUPFAM" id="SSF47781">
    <property type="entry name" value="RuvA domain 2-like"/>
    <property type="match status" value="2"/>
</dbReference>
<evidence type="ECO:0000313" key="2">
    <source>
        <dbReference type="EMBL" id="SMO78331.1"/>
    </source>
</evidence>
<keyword evidence="1" id="KW-0472">Membrane</keyword>
<dbReference type="PANTHER" id="PTHR21180">
    <property type="entry name" value="ENDONUCLEASE/EXONUCLEASE/PHOSPHATASE FAMILY DOMAIN-CONTAINING PROTEIN 1"/>
    <property type="match status" value="1"/>
</dbReference>
<dbReference type="RefSeq" id="WP_142534026.1">
    <property type="nucleotide sequence ID" value="NZ_FXTB01000007.1"/>
</dbReference>
<dbReference type="GO" id="GO:0015627">
    <property type="term" value="C:type II protein secretion system complex"/>
    <property type="evidence" value="ECO:0007669"/>
    <property type="project" value="TreeGrafter"/>
</dbReference>
<evidence type="ECO:0000313" key="3">
    <source>
        <dbReference type="Proteomes" id="UP000319040"/>
    </source>
</evidence>
<dbReference type="AlphaFoldDB" id="A0A521E4N5"/>
<feature type="transmembrane region" description="Helical" evidence="1">
    <location>
        <begin position="16"/>
        <end position="37"/>
    </location>
</feature>
<dbReference type="InterPro" id="IPR051675">
    <property type="entry name" value="Endo/Exo/Phosphatase_dom_1"/>
</dbReference>
<protein>
    <submittedName>
        <fullName evidence="2">Helix-hairpin-helix motif-containing protein</fullName>
    </submittedName>
</protein>
<proteinExistence type="predicted"/>
<accession>A0A521E4N5</accession>
<sequence length="362" mass="42232">MWKSFFLYTRSEQRGIIVLIILILLIVAARFTMPYWAVYFVNNTVDEEFVQQVRQLNAQLLAQNNSPKSDSLFYFNPNTASEEELKALGFTHYQLKSLIGYRTKVKEFMVKADLLKVYGMDTSLFIKIKPYILLDKQKKLSRKKSSPPPEAPQQLEWINFNRQEGEFWEQHILSDSIRSRIIQLTGHNYITKSLPLHKVNAYSDDQLYQWLLKNSRTITKPGDKLVALSPPHIELNAADTTQLMQLPGIGSRLSLRIVNFRNSLGGFYHISQLADVYGISDKLFNDLQKCVSVNPTLIQKMDVQHLSLKEISRHHYFTYQQARELKNLYRKNTTPKPADILKLKSISEQDWEKIKHYLIFSK</sequence>
<name>A0A521E4N5_SACCC</name>
<organism evidence="2 3">
    <name type="scientific">Saccharicrinis carchari</name>
    <dbReference type="NCBI Taxonomy" id="1168039"/>
    <lineage>
        <taxon>Bacteria</taxon>
        <taxon>Pseudomonadati</taxon>
        <taxon>Bacteroidota</taxon>
        <taxon>Bacteroidia</taxon>
        <taxon>Marinilabiliales</taxon>
        <taxon>Marinilabiliaceae</taxon>
        <taxon>Saccharicrinis</taxon>
    </lineage>
</organism>
<keyword evidence="3" id="KW-1185">Reference proteome</keyword>
<keyword evidence="1" id="KW-1133">Transmembrane helix</keyword>
<dbReference type="Proteomes" id="UP000319040">
    <property type="component" value="Unassembled WGS sequence"/>
</dbReference>
<dbReference type="Gene3D" id="1.10.150.280">
    <property type="entry name" value="AF1531-like domain"/>
    <property type="match status" value="1"/>
</dbReference>
<evidence type="ECO:0000256" key="1">
    <source>
        <dbReference type="SAM" id="Phobius"/>
    </source>
</evidence>
<keyword evidence="1" id="KW-0812">Transmembrane</keyword>
<reference evidence="2 3" key="1">
    <citation type="submission" date="2017-05" db="EMBL/GenBank/DDBJ databases">
        <authorList>
            <person name="Varghese N."/>
            <person name="Submissions S."/>
        </authorList>
    </citation>
    <scope>NUCLEOTIDE SEQUENCE [LARGE SCALE GENOMIC DNA]</scope>
    <source>
        <strain evidence="2 3">DSM 27040</strain>
    </source>
</reference>
<dbReference type="Pfam" id="PF12836">
    <property type="entry name" value="HHH_3"/>
    <property type="match status" value="1"/>
</dbReference>